<reference evidence="1" key="1">
    <citation type="submission" date="2018-05" db="EMBL/GenBank/DDBJ databases">
        <authorList>
            <person name="Lanie J.A."/>
            <person name="Ng W.-L."/>
            <person name="Kazmierczak K.M."/>
            <person name="Andrzejewski T.M."/>
            <person name="Davidsen T.M."/>
            <person name="Wayne K.J."/>
            <person name="Tettelin H."/>
            <person name="Glass J.I."/>
            <person name="Rusch D."/>
            <person name="Podicherti R."/>
            <person name="Tsui H.-C.T."/>
            <person name="Winkler M.E."/>
        </authorList>
    </citation>
    <scope>NUCLEOTIDE SEQUENCE</scope>
</reference>
<dbReference type="AlphaFoldDB" id="A0A382YA13"/>
<protein>
    <submittedName>
        <fullName evidence="1">Uncharacterized protein</fullName>
    </submittedName>
</protein>
<evidence type="ECO:0000313" key="1">
    <source>
        <dbReference type="EMBL" id="SVD80156.1"/>
    </source>
</evidence>
<feature type="non-terminal residue" evidence="1">
    <location>
        <position position="179"/>
    </location>
</feature>
<accession>A0A382YA13</accession>
<gene>
    <name evidence="1" type="ORF">METZ01_LOCUS433010</name>
</gene>
<name>A0A382YA13_9ZZZZ</name>
<dbReference type="PROSITE" id="PS01098">
    <property type="entry name" value="LIPASE_GDSL_SER"/>
    <property type="match status" value="1"/>
</dbReference>
<dbReference type="SUPFAM" id="SSF52266">
    <property type="entry name" value="SGNH hydrolase"/>
    <property type="match status" value="1"/>
</dbReference>
<dbReference type="Gene3D" id="3.40.50.1110">
    <property type="entry name" value="SGNH hydrolase"/>
    <property type="match status" value="1"/>
</dbReference>
<sequence>MINILVFLGLLGALEIISRLTFPEFKDNIFSETKTMNINYFDGDFHGYQVRVPNYQYEFREDIPTVLIFGDSITGGYGTAYEDIWWRKLENFLRIKGVDLQIIGIAGYGNNTADALRAIKAVQELSSVEGIKISKIIYQFNFNDILPFSSSDLEATALVNTDLFRKFSKWRSKHLDKSV</sequence>
<dbReference type="GO" id="GO:0016298">
    <property type="term" value="F:lipase activity"/>
    <property type="evidence" value="ECO:0007669"/>
    <property type="project" value="InterPro"/>
</dbReference>
<organism evidence="1">
    <name type="scientific">marine metagenome</name>
    <dbReference type="NCBI Taxonomy" id="408172"/>
    <lineage>
        <taxon>unclassified sequences</taxon>
        <taxon>metagenomes</taxon>
        <taxon>ecological metagenomes</taxon>
    </lineage>
</organism>
<dbReference type="InterPro" id="IPR036514">
    <property type="entry name" value="SGNH_hydro_sf"/>
</dbReference>
<dbReference type="GO" id="GO:0006629">
    <property type="term" value="P:lipid metabolic process"/>
    <property type="evidence" value="ECO:0007669"/>
    <property type="project" value="InterPro"/>
</dbReference>
<dbReference type="EMBL" id="UINC01174166">
    <property type="protein sequence ID" value="SVD80156.1"/>
    <property type="molecule type" value="Genomic_DNA"/>
</dbReference>
<dbReference type="InterPro" id="IPR008265">
    <property type="entry name" value="Lipase_GDSL_AS"/>
</dbReference>
<proteinExistence type="predicted"/>